<accession>A0A1I7XKM6</accession>
<dbReference type="Pfam" id="PF00501">
    <property type="entry name" value="AMP-binding"/>
    <property type="match status" value="1"/>
</dbReference>
<evidence type="ECO:0000313" key="2">
    <source>
        <dbReference type="Proteomes" id="UP000095283"/>
    </source>
</evidence>
<evidence type="ECO:0000259" key="1">
    <source>
        <dbReference type="Pfam" id="PF00501"/>
    </source>
</evidence>
<dbReference type="Gene3D" id="3.40.50.980">
    <property type="match status" value="1"/>
</dbReference>
<dbReference type="PANTHER" id="PTHR44394">
    <property type="entry name" value="BETA-ALANINE-ACTIVATING ENZYME"/>
    <property type="match status" value="1"/>
</dbReference>
<reference evidence="3" key="1">
    <citation type="submission" date="2016-11" db="UniProtKB">
        <authorList>
            <consortium name="WormBaseParasite"/>
        </authorList>
    </citation>
    <scope>IDENTIFICATION</scope>
</reference>
<feature type="domain" description="AMP-dependent synthetase/ligase" evidence="1">
    <location>
        <begin position="105"/>
        <end position="197"/>
    </location>
</feature>
<dbReference type="InterPro" id="IPR000873">
    <property type="entry name" value="AMP-dep_synth/lig_dom"/>
</dbReference>
<dbReference type="SUPFAM" id="SSF56801">
    <property type="entry name" value="Acetyl-CoA synthetase-like"/>
    <property type="match status" value="1"/>
</dbReference>
<dbReference type="InterPro" id="IPR042099">
    <property type="entry name" value="ANL_N_sf"/>
</dbReference>
<dbReference type="PANTHER" id="PTHR44394:SF1">
    <property type="entry name" value="BETA-ALANINE-ACTIVATING ENZYME"/>
    <property type="match status" value="1"/>
</dbReference>
<name>A0A1I7XKM6_HETBA</name>
<dbReference type="WBParaSite" id="Hba_18266">
    <property type="protein sequence ID" value="Hba_18266"/>
    <property type="gene ID" value="Hba_18266"/>
</dbReference>
<protein>
    <submittedName>
        <fullName evidence="3">AMP-binding domain-containing protein</fullName>
    </submittedName>
</protein>
<evidence type="ECO:0000313" key="3">
    <source>
        <dbReference type="WBParaSite" id="Hba_18266"/>
    </source>
</evidence>
<dbReference type="Gene3D" id="3.40.50.12780">
    <property type="entry name" value="N-terminal domain of ligase-like"/>
    <property type="match status" value="1"/>
</dbReference>
<dbReference type="GO" id="GO:0043041">
    <property type="term" value="P:amino acid activation for nonribosomal peptide biosynthetic process"/>
    <property type="evidence" value="ECO:0007669"/>
    <property type="project" value="TreeGrafter"/>
</dbReference>
<organism evidence="2 3">
    <name type="scientific">Heterorhabditis bacteriophora</name>
    <name type="common">Entomopathogenic nematode worm</name>
    <dbReference type="NCBI Taxonomy" id="37862"/>
    <lineage>
        <taxon>Eukaryota</taxon>
        <taxon>Metazoa</taxon>
        <taxon>Ecdysozoa</taxon>
        <taxon>Nematoda</taxon>
        <taxon>Chromadorea</taxon>
        <taxon>Rhabditida</taxon>
        <taxon>Rhabditina</taxon>
        <taxon>Rhabditomorpha</taxon>
        <taxon>Strongyloidea</taxon>
        <taxon>Heterorhabditidae</taxon>
        <taxon>Heterorhabditis</taxon>
    </lineage>
</organism>
<dbReference type="AlphaFoldDB" id="A0A1I7XKM6"/>
<dbReference type="Proteomes" id="UP000095283">
    <property type="component" value="Unplaced"/>
</dbReference>
<keyword evidence="2" id="KW-1185">Reference proteome</keyword>
<dbReference type="InterPro" id="IPR052091">
    <property type="entry name" value="Beta-ala_Activ/Resist"/>
</dbReference>
<proteinExistence type="predicted"/>
<sequence length="259" mass="29110">MDLQCSALFSIQDLTHPGNKRSYSPFYIQDRIRYFKNILQEVNGGLIALDLLKSTDLVCVVIALVEEHTPFVFLPPHTSPHIFRAHWYFNGNQPIKLDVVGREDGENDFANLCYCIKTSGTTGAAKVVGVPLHCIATNIEDFRNRFNITCNDVVLFSTSLQFDPSFVEIFLATVTGACLLIVPDSVIKQPHHLAEVIMTVLGGEQFPIDLVNRYRNIKNPTKIFNVYGITEMSCWASVYEVKPSNTDSLEYVIYAIAIL</sequence>